<feature type="transmembrane region" description="Helical" evidence="11">
    <location>
        <begin position="892"/>
        <end position="913"/>
    </location>
</feature>
<dbReference type="Pfam" id="PF07774">
    <property type="entry name" value="EMC1_C"/>
    <property type="match status" value="1"/>
</dbReference>
<dbReference type="AlphaFoldDB" id="A0A2K1QSZ6"/>
<dbReference type="Proteomes" id="UP000243797">
    <property type="component" value="Unassembled WGS sequence"/>
</dbReference>
<comment type="subunit">
    <text evidence="3">Component of the ER membrane protein complex (EMC).</text>
</comment>
<evidence type="ECO:0000256" key="12">
    <source>
        <dbReference type="SAM" id="SignalP"/>
    </source>
</evidence>
<evidence type="ECO:0000313" key="15">
    <source>
        <dbReference type="EMBL" id="PNS18050.1"/>
    </source>
</evidence>
<dbReference type="InterPro" id="IPR011678">
    <property type="entry name" value="EMC1_C"/>
</dbReference>
<dbReference type="InParanoid" id="A0A2K1QSZ6"/>
<evidence type="ECO:0000259" key="14">
    <source>
        <dbReference type="Pfam" id="PF25293"/>
    </source>
</evidence>
<feature type="signal peptide" evidence="12">
    <location>
        <begin position="1"/>
        <end position="19"/>
    </location>
</feature>
<evidence type="ECO:0000256" key="4">
    <source>
        <dbReference type="ARBA" id="ARBA00020824"/>
    </source>
</evidence>
<evidence type="ECO:0000256" key="2">
    <source>
        <dbReference type="ARBA" id="ARBA00007904"/>
    </source>
</evidence>
<feature type="chain" id="PRO_5014385857" description="ER membrane protein complex subunit 1" evidence="12">
    <location>
        <begin position="20"/>
        <end position="925"/>
    </location>
</feature>
<dbReference type="Gene3D" id="2.130.10.10">
    <property type="entry name" value="YVTN repeat-like/Quinoprotein amine dehydrogenase"/>
    <property type="match status" value="1"/>
</dbReference>
<sequence length="925" mass="101043">MWLWLSLVAALSLCQLTAAVFADDAGVIDWHHVLVGHPRRDTTFFHQPHAGSKASLVYTLSERNVIAAINPKDGAVVWRQQLEDNANLTTSFRTGHDSDTVVSGVGAEVVAWGASDGRQTWSAQFSSGAVRDVEILEMDTGNSQGNKDAIALVEGGPSKVVRLNGQDGSVVWEYNDDSGDIPHQVSASATQVYYVSLHSALLSGYKIKVTVLDPTNGKKIEQHTLSSDSDITDPAHVLSVGANSAAPIIVWTDKSYSILKVNVIGTKNIASFPIAAPAAVEDITVLAPSNTNSRPHFLVQYHTSGQSWAQVFHVDRKKGAVAKAYDLPKIVGNSAFSVTSDGSNVYFTRITGYEVSVVSSASHGILAKWDLMGFNSHIYNDDVQPVHATTELSVKGESVSAARSAVLLTSGDWVLVRDDQVAWTRHEQLAHTIKAVWAYPPKPQLLNKKKSTKQSPPSNALEAYIRRWSRHIEDLKKAPEYISTIPNRVLTSLGLAERQDEDVFATLNSFGFHKLIICATSSGRFLGLDAGAQGKILWNFAVQEGWEPIPGVEPTLNSYPDSILEWKNRPDSETSFFFDGTTGTFVDLDQYLGGATWSDNLERDLAGITGLGKKDLTKKWQFKPLSDEVVNSQVARPAIDPIASIGRVLGDRKVLYKYINPNILLVATSSAARDALTVYLVDSVTGETLHSGFHTSVVNSLPFASTISENWFSYSFTALDSSGARATQLVIAELFESSIPDDRGPFNSSERFPLNKPFVALQTYVIPEPISYMTVTQTSQGITSKELLCVLPYSDSVIGIPRAILDARRPVGREPTKTEQFEGLMKYQPTLEFDPKWYLNHQRELFGIKHVGASPAVLESTSLVVAWGLDVFGTRVSPSFSFDVLGKDFNKLQMLATVLALGVGTVVVAPLVARKQVNARWTFMS</sequence>
<keyword evidence="9 11" id="KW-0472">Membrane</keyword>
<comment type="subcellular location">
    <subcellularLocation>
        <location evidence="1">Endoplasmic reticulum membrane</location>
        <topology evidence="1">Single-pass type I membrane protein</topology>
    </subcellularLocation>
</comment>
<evidence type="ECO:0000256" key="7">
    <source>
        <dbReference type="ARBA" id="ARBA00022824"/>
    </source>
</evidence>
<comment type="similarity">
    <text evidence="2">Belongs to the EMC1 family.</text>
</comment>
<evidence type="ECO:0000256" key="10">
    <source>
        <dbReference type="ARBA" id="ARBA00023180"/>
    </source>
</evidence>
<keyword evidence="5 11" id="KW-0812">Transmembrane</keyword>
<keyword evidence="10" id="KW-0325">Glycoprotein</keyword>
<keyword evidence="7" id="KW-0256">Endoplasmic reticulum</keyword>
<dbReference type="PANTHER" id="PTHR21573">
    <property type="entry name" value="ER MEMBRANE PROTEIN COMPLEX SUBUNIT 1"/>
    <property type="match status" value="1"/>
</dbReference>
<dbReference type="FunCoup" id="A0A2K1QSZ6">
    <property type="interactions" value="753"/>
</dbReference>
<dbReference type="InterPro" id="IPR058545">
    <property type="entry name" value="Beta-prop_EMC1_1st"/>
</dbReference>
<keyword evidence="16" id="KW-1185">Reference proteome</keyword>
<evidence type="ECO:0000256" key="1">
    <source>
        <dbReference type="ARBA" id="ARBA00004115"/>
    </source>
</evidence>
<organism evidence="15 16">
    <name type="scientific">Sphaceloma murrayae</name>
    <dbReference type="NCBI Taxonomy" id="2082308"/>
    <lineage>
        <taxon>Eukaryota</taxon>
        <taxon>Fungi</taxon>
        <taxon>Dikarya</taxon>
        <taxon>Ascomycota</taxon>
        <taxon>Pezizomycotina</taxon>
        <taxon>Dothideomycetes</taxon>
        <taxon>Dothideomycetidae</taxon>
        <taxon>Myriangiales</taxon>
        <taxon>Elsinoaceae</taxon>
        <taxon>Sphaceloma</taxon>
    </lineage>
</organism>
<evidence type="ECO:0000256" key="9">
    <source>
        <dbReference type="ARBA" id="ARBA00023136"/>
    </source>
</evidence>
<dbReference type="InterPro" id="IPR011047">
    <property type="entry name" value="Quinoprotein_ADH-like_sf"/>
</dbReference>
<dbReference type="GO" id="GO:0034975">
    <property type="term" value="P:protein folding in endoplasmic reticulum"/>
    <property type="evidence" value="ECO:0007669"/>
    <property type="project" value="TreeGrafter"/>
</dbReference>
<dbReference type="STRING" id="2082308.A0A2K1QSZ6"/>
<dbReference type="OrthoDB" id="28092at2759"/>
<dbReference type="InterPro" id="IPR026895">
    <property type="entry name" value="EMC1"/>
</dbReference>
<evidence type="ECO:0000256" key="3">
    <source>
        <dbReference type="ARBA" id="ARBA00011276"/>
    </source>
</evidence>
<feature type="domain" description="EMC1 first beta-propeller" evidence="14">
    <location>
        <begin position="19"/>
        <end position="427"/>
    </location>
</feature>
<evidence type="ECO:0000313" key="16">
    <source>
        <dbReference type="Proteomes" id="UP000243797"/>
    </source>
</evidence>
<dbReference type="PANTHER" id="PTHR21573:SF0">
    <property type="entry name" value="ER MEMBRANE PROTEIN COMPLEX SUBUNIT 1"/>
    <property type="match status" value="1"/>
</dbReference>
<evidence type="ECO:0000256" key="11">
    <source>
        <dbReference type="SAM" id="Phobius"/>
    </source>
</evidence>
<gene>
    <name evidence="15" type="ORF">CAC42_4009</name>
</gene>
<evidence type="ECO:0000256" key="6">
    <source>
        <dbReference type="ARBA" id="ARBA00022729"/>
    </source>
</evidence>
<comment type="caution">
    <text evidence="15">The sequence shown here is derived from an EMBL/GenBank/DDBJ whole genome shotgun (WGS) entry which is preliminary data.</text>
</comment>
<dbReference type="EMBL" id="NKHZ01000047">
    <property type="protein sequence ID" value="PNS18050.1"/>
    <property type="molecule type" value="Genomic_DNA"/>
</dbReference>
<protein>
    <recommendedName>
        <fullName evidence="4">ER membrane protein complex subunit 1</fullName>
    </recommendedName>
</protein>
<evidence type="ECO:0000256" key="8">
    <source>
        <dbReference type="ARBA" id="ARBA00022989"/>
    </source>
</evidence>
<dbReference type="GO" id="GO:0072546">
    <property type="term" value="C:EMC complex"/>
    <property type="evidence" value="ECO:0007669"/>
    <property type="project" value="InterPro"/>
</dbReference>
<evidence type="ECO:0000256" key="5">
    <source>
        <dbReference type="ARBA" id="ARBA00022692"/>
    </source>
</evidence>
<dbReference type="SUPFAM" id="SSF50998">
    <property type="entry name" value="Quinoprotein alcohol dehydrogenase-like"/>
    <property type="match status" value="1"/>
</dbReference>
<evidence type="ECO:0000259" key="13">
    <source>
        <dbReference type="Pfam" id="PF07774"/>
    </source>
</evidence>
<reference evidence="15 16" key="1">
    <citation type="submission" date="2017-06" db="EMBL/GenBank/DDBJ databases">
        <title>Draft genome sequence of a variant of Elsinoe murrayae.</title>
        <authorList>
            <person name="Cheng Q."/>
        </authorList>
    </citation>
    <scope>NUCLEOTIDE SEQUENCE [LARGE SCALE GENOMIC DNA]</scope>
    <source>
        <strain evidence="15 16">CQ-2017a</strain>
    </source>
</reference>
<keyword evidence="8 11" id="KW-1133">Transmembrane helix</keyword>
<dbReference type="InterPro" id="IPR015943">
    <property type="entry name" value="WD40/YVTN_repeat-like_dom_sf"/>
</dbReference>
<accession>A0A2K1QSZ6</accession>
<name>A0A2K1QSZ6_9PEZI</name>
<dbReference type="Pfam" id="PF25293">
    <property type="entry name" value="Beta-prop_EMC1_N"/>
    <property type="match status" value="1"/>
</dbReference>
<proteinExistence type="inferred from homology"/>
<keyword evidence="6 12" id="KW-0732">Signal</keyword>
<feature type="domain" description="ER membrane protein complex subunit 1 C-terminal" evidence="13">
    <location>
        <begin position="708"/>
        <end position="921"/>
    </location>
</feature>